<dbReference type="Proteomes" id="UP000249016">
    <property type="component" value="Unassembled WGS sequence"/>
</dbReference>
<dbReference type="OrthoDB" id="963242at2"/>
<evidence type="ECO:0000313" key="2">
    <source>
        <dbReference type="Proteomes" id="UP000249016"/>
    </source>
</evidence>
<dbReference type="InterPro" id="IPR032568">
    <property type="entry name" value="DUF4926"/>
</dbReference>
<protein>
    <submittedName>
        <fullName evidence="1">DUF4926 domain-containing protein</fullName>
    </submittedName>
</protein>
<keyword evidence="2" id="KW-1185">Reference proteome</keyword>
<name>A0A327NI91_9BACT</name>
<reference evidence="1 2" key="1">
    <citation type="submission" date="2018-06" db="EMBL/GenBank/DDBJ databases">
        <title>Spirosoma sp. HMF3257 Genome sequencing and assembly.</title>
        <authorList>
            <person name="Kang H."/>
            <person name="Cha I."/>
            <person name="Kim H."/>
            <person name="Kang J."/>
            <person name="Joh K."/>
        </authorList>
    </citation>
    <scope>NUCLEOTIDE SEQUENCE [LARGE SCALE GENOMIC DNA]</scope>
    <source>
        <strain evidence="1 2">HMF3257</strain>
    </source>
</reference>
<dbReference type="AlphaFoldDB" id="A0A327NI91"/>
<evidence type="ECO:0000313" key="1">
    <source>
        <dbReference type="EMBL" id="RAI75061.1"/>
    </source>
</evidence>
<proteinExistence type="predicted"/>
<dbReference type="Pfam" id="PF16277">
    <property type="entry name" value="DUF4926"/>
    <property type="match status" value="1"/>
</dbReference>
<comment type="caution">
    <text evidence="1">The sequence shown here is derived from an EMBL/GenBank/DDBJ whole genome shotgun (WGS) entry which is preliminary data.</text>
</comment>
<accession>A0A327NI91</accession>
<dbReference type="EMBL" id="QLII01000001">
    <property type="protein sequence ID" value="RAI75061.1"/>
    <property type="molecule type" value="Genomic_DNA"/>
</dbReference>
<gene>
    <name evidence="1" type="ORF">HMF3257_14090</name>
</gene>
<organism evidence="1 2">
    <name type="scientific">Spirosoma telluris</name>
    <dbReference type="NCBI Taxonomy" id="2183553"/>
    <lineage>
        <taxon>Bacteria</taxon>
        <taxon>Pseudomonadati</taxon>
        <taxon>Bacteroidota</taxon>
        <taxon>Cytophagia</taxon>
        <taxon>Cytophagales</taxon>
        <taxon>Cytophagaceae</taxon>
        <taxon>Spirosoma</taxon>
    </lineage>
</organism>
<sequence>MAIRHVISSEDMKFNLFSRAILTKDFPQYGLKHGDMGVVVEHIARPTEEDGYIVEFFDAQGQTVDVVPFLESDLEQPRSNTILTYRELDRVA</sequence>